<evidence type="ECO:0000313" key="2">
    <source>
        <dbReference type="Proteomes" id="UP000594638"/>
    </source>
</evidence>
<dbReference type="OrthoDB" id="365379at2759"/>
<organism evidence="1 2">
    <name type="scientific">Olea europaea subsp. europaea</name>
    <dbReference type="NCBI Taxonomy" id="158383"/>
    <lineage>
        <taxon>Eukaryota</taxon>
        <taxon>Viridiplantae</taxon>
        <taxon>Streptophyta</taxon>
        <taxon>Embryophyta</taxon>
        <taxon>Tracheophyta</taxon>
        <taxon>Spermatophyta</taxon>
        <taxon>Magnoliopsida</taxon>
        <taxon>eudicotyledons</taxon>
        <taxon>Gunneridae</taxon>
        <taxon>Pentapetalae</taxon>
        <taxon>asterids</taxon>
        <taxon>lamiids</taxon>
        <taxon>Lamiales</taxon>
        <taxon>Oleaceae</taxon>
        <taxon>Oleeae</taxon>
        <taxon>Olea</taxon>
    </lineage>
</organism>
<dbReference type="EMBL" id="CACTIH010007268">
    <property type="protein sequence ID" value="CAA3007028.1"/>
    <property type="molecule type" value="Genomic_DNA"/>
</dbReference>
<gene>
    <name evidence="1" type="ORF">OLEA9_A044711</name>
</gene>
<reference evidence="1 2" key="1">
    <citation type="submission" date="2019-12" db="EMBL/GenBank/DDBJ databases">
        <authorList>
            <person name="Alioto T."/>
            <person name="Alioto T."/>
            <person name="Gomez Garrido J."/>
        </authorList>
    </citation>
    <scope>NUCLEOTIDE SEQUENCE [LARGE SCALE GENOMIC DNA]</scope>
</reference>
<dbReference type="PANTHER" id="PTHR47177:SF3">
    <property type="entry name" value="F18C1.6 PROTEIN"/>
    <property type="match status" value="1"/>
</dbReference>
<protein>
    <submittedName>
        <fullName evidence="1">Uncharacterized protein</fullName>
    </submittedName>
</protein>
<dbReference type="PANTHER" id="PTHR47177">
    <property type="entry name" value="F18C1.6 PROTEIN"/>
    <property type="match status" value="1"/>
</dbReference>
<evidence type="ECO:0000313" key="1">
    <source>
        <dbReference type="EMBL" id="CAA3007028.1"/>
    </source>
</evidence>
<accession>A0A8S0TM67</accession>
<dbReference type="Proteomes" id="UP000594638">
    <property type="component" value="Unassembled WGS sequence"/>
</dbReference>
<comment type="caution">
    <text evidence="1">The sequence shown here is derived from an EMBL/GenBank/DDBJ whole genome shotgun (WGS) entry which is preliminary data.</text>
</comment>
<sequence>MLPNQASTSTDHSFGKLARNEYAEINSKLVLGSNVINDVRILPPQLKEVKQQVQSMVRSHLKSLSRNLELGYSNFKDIAWSSTHTILAACGLEHGPEEVCPVNNPLYCNHFENATIMQRSLMKGQCSSCFDLFVRNVVREIMT</sequence>
<proteinExistence type="predicted"/>
<dbReference type="AlphaFoldDB" id="A0A8S0TM67"/>
<name>A0A8S0TM67_OLEEU</name>
<keyword evidence="2" id="KW-1185">Reference proteome</keyword>
<dbReference type="Gramene" id="OE9A044711T1">
    <property type="protein sequence ID" value="OE9A044711C1"/>
    <property type="gene ID" value="OE9A044711"/>
</dbReference>